<dbReference type="GO" id="GO:0016787">
    <property type="term" value="F:hydrolase activity"/>
    <property type="evidence" value="ECO:0007669"/>
    <property type="project" value="UniProtKB-KW"/>
</dbReference>
<dbReference type="RefSeq" id="WP_345610384.1">
    <property type="nucleotide sequence ID" value="NZ_BAABJO010000032.1"/>
</dbReference>
<feature type="domain" description="Dienelactone hydrolase" evidence="2">
    <location>
        <begin position="93"/>
        <end position="299"/>
    </location>
</feature>
<dbReference type="InterPro" id="IPR006311">
    <property type="entry name" value="TAT_signal"/>
</dbReference>
<dbReference type="Gene3D" id="3.40.50.1820">
    <property type="entry name" value="alpha/beta hydrolase"/>
    <property type="match status" value="1"/>
</dbReference>
<dbReference type="Proteomes" id="UP001500804">
    <property type="component" value="Unassembled WGS sequence"/>
</dbReference>
<reference evidence="4" key="1">
    <citation type="journal article" date="2019" name="Int. J. Syst. Evol. Microbiol.">
        <title>The Global Catalogue of Microorganisms (GCM) 10K type strain sequencing project: providing services to taxonomists for standard genome sequencing and annotation.</title>
        <authorList>
            <consortium name="The Broad Institute Genomics Platform"/>
            <consortium name="The Broad Institute Genome Sequencing Center for Infectious Disease"/>
            <person name="Wu L."/>
            <person name="Ma J."/>
        </authorList>
    </citation>
    <scope>NUCLEOTIDE SEQUENCE [LARGE SCALE GENOMIC DNA]</scope>
    <source>
        <strain evidence="4">JCM 18302</strain>
    </source>
</reference>
<dbReference type="PROSITE" id="PS51318">
    <property type="entry name" value="TAT"/>
    <property type="match status" value="1"/>
</dbReference>
<evidence type="ECO:0000313" key="3">
    <source>
        <dbReference type="EMBL" id="GAA5135370.1"/>
    </source>
</evidence>
<protein>
    <submittedName>
        <fullName evidence="3">Dienelactone hydrolase family protein</fullName>
    </submittedName>
</protein>
<dbReference type="InterPro" id="IPR029058">
    <property type="entry name" value="AB_hydrolase_fold"/>
</dbReference>
<dbReference type="InterPro" id="IPR051049">
    <property type="entry name" value="Dienelactone_hydrolase-like"/>
</dbReference>
<dbReference type="EMBL" id="BAABJO010000032">
    <property type="protein sequence ID" value="GAA5135370.1"/>
    <property type="molecule type" value="Genomic_DNA"/>
</dbReference>
<evidence type="ECO:0000256" key="1">
    <source>
        <dbReference type="SAM" id="MobiDB-lite"/>
    </source>
</evidence>
<dbReference type="Pfam" id="PF01738">
    <property type="entry name" value="DLH"/>
    <property type="match status" value="1"/>
</dbReference>
<evidence type="ECO:0000259" key="2">
    <source>
        <dbReference type="Pfam" id="PF01738"/>
    </source>
</evidence>
<sequence length="300" mass="31245">MALRDYLVGEVAEDYADGVLTRREALRRLALLGLGAAASSALLSACSPAPGVQQASAPPPPPPADPPGRAQSVGRGQEVRFAGPAGELIGAWAAPTGGRPRAALLVVHENRGLTEHFFDLVGRLAGAGYGTLCVDLLSARGGTAALTDPAQAPTVLADTPVDALLADLRAGIDELGRRVPGGKVGVVGFCFGGGMTWQLLQAGEPRLAAAVPFYGPVPDQPDFHGVTAAVLAMFAGLDDRVNAGRERAEAALRDAGVTYWIRTFEGADHAFFNDTGPRYDADAARQAYADMLDWFGRYLA</sequence>
<name>A0ABP9NVW3_9PSEU</name>
<proteinExistence type="predicted"/>
<gene>
    <name evidence="3" type="ORF">GCM10023320_64740</name>
</gene>
<dbReference type="PANTHER" id="PTHR46623:SF6">
    <property type="entry name" value="ALPHA_BETA-HYDROLASES SUPERFAMILY PROTEIN"/>
    <property type="match status" value="1"/>
</dbReference>
<dbReference type="PANTHER" id="PTHR46623">
    <property type="entry name" value="CARBOXYMETHYLENEBUTENOLIDASE-RELATED"/>
    <property type="match status" value="1"/>
</dbReference>
<keyword evidence="4" id="KW-1185">Reference proteome</keyword>
<feature type="region of interest" description="Disordered" evidence="1">
    <location>
        <begin position="49"/>
        <end position="74"/>
    </location>
</feature>
<feature type="compositionally biased region" description="Pro residues" evidence="1">
    <location>
        <begin position="57"/>
        <end position="66"/>
    </location>
</feature>
<accession>A0ABP9NVW3</accession>
<organism evidence="3 4">
    <name type="scientific">Pseudonocardia adelaidensis</name>
    <dbReference type="NCBI Taxonomy" id="648754"/>
    <lineage>
        <taxon>Bacteria</taxon>
        <taxon>Bacillati</taxon>
        <taxon>Actinomycetota</taxon>
        <taxon>Actinomycetes</taxon>
        <taxon>Pseudonocardiales</taxon>
        <taxon>Pseudonocardiaceae</taxon>
        <taxon>Pseudonocardia</taxon>
    </lineage>
</organism>
<dbReference type="InterPro" id="IPR002925">
    <property type="entry name" value="Dienelactn_hydro"/>
</dbReference>
<dbReference type="SUPFAM" id="SSF53474">
    <property type="entry name" value="alpha/beta-Hydrolases"/>
    <property type="match status" value="1"/>
</dbReference>
<comment type="caution">
    <text evidence="3">The sequence shown here is derived from an EMBL/GenBank/DDBJ whole genome shotgun (WGS) entry which is preliminary data.</text>
</comment>
<evidence type="ECO:0000313" key="4">
    <source>
        <dbReference type="Proteomes" id="UP001500804"/>
    </source>
</evidence>
<keyword evidence="3" id="KW-0378">Hydrolase</keyword>